<dbReference type="EMBL" id="JH597773">
    <property type="protein sequence ID" value="EHQ07916.1"/>
    <property type="molecule type" value="Genomic_DNA"/>
</dbReference>
<name>H2CGJ9_9LEPT</name>
<organism evidence="6 7">
    <name type="scientific">Leptonema illini DSM 21528</name>
    <dbReference type="NCBI Taxonomy" id="929563"/>
    <lineage>
        <taxon>Bacteria</taxon>
        <taxon>Pseudomonadati</taxon>
        <taxon>Spirochaetota</taxon>
        <taxon>Spirochaetia</taxon>
        <taxon>Leptospirales</taxon>
        <taxon>Leptospiraceae</taxon>
        <taxon>Leptonema</taxon>
    </lineage>
</organism>
<dbReference type="Pfam" id="PF00440">
    <property type="entry name" value="TetR_N"/>
    <property type="match status" value="1"/>
</dbReference>
<dbReference type="InterPro" id="IPR001647">
    <property type="entry name" value="HTH_TetR"/>
</dbReference>
<dbReference type="PANTHER" id="PTHR47506">
    <property type="entry name" value="TRANSCRIPTIONAL REGULATORY PROTEIN"/>
    <property type="match status" value="1"/>
</dbReference>
<protein>
    <submittedName>
        <fullName evidence="6">Regulatory protein TetR</fullName>
    </submittedName>
</protein>
<evidence type="ECO:0000259" key="5">
    <source>
        <dbReference type="PROSITE" id="PS50977"/>
    </source>
</evidence>
<dbReference type="PANTHER" id="PTHR47506:SF7">
    <property type="entry name" value="TRANSCRIPTIONAL REGULATORY PROTEIN"/>
    <property type="match status" value="1"/>
</dbReference>
<dbReference type="GO" id="GO:0003677">
    <property type="term" value="F:DNA binding"/>
    <property type="evidence" value="ECO:0007669"/>
    <property type="project" value="UniProtKB-UniRule"/>
</dbReference>
<dbReference type="Gene3D" id="1.10.10.60">
    <property type="entry name" value="Homeodomain-like"/>
    <property type="match status" value="1"/>
</dbReference>
<keyword evidence="3" id="KW-0804">Transcription</keyword>
<proteinExistence type="predicted"/>
<accession>H2CGJ9</accession>
<keyword evidence="7" id="KW-1185">Reference proteome</keyword>
<keyword evidence="1" id="KW-0805">Transcription regulation</keyword>
<evidence type="ECO:0000256" key="1">
    <source>
        <dbReference type="ARBA" id="ARBA00023015"/>
    </source>
</evidence>
<evidence type="ECO:0000256" key="2">
    <source>
        <dbReference type="ARBA" id="ARBA00023125"/>
    </source>
</evidence>
<gene>
    <name evidence="6" type="ORF">Lepil_3254</name>
</gene>
<dbReference type="Gene3D" id="1.10.357.10">
    <property type="entry name" value="Tetracycline Repressor, domain 2"/>
    <property type="match status" value="1"/>
</dbReference>
<evidence type="ECO:0000256" key="3">
    <source>
        <dbReference type="ARBA" id="ARBA00023163"/>
    </source>
</evidence>
<evidence type="ECO:0000313" key="6">
    <source>
        <dbReference type="EMBL" id="EHQ07916.1"/>
    </source>
</evidence>
<evidence type="ECO:0000256" key="4">
    <source>
        <dbReference type="PROSITE-ProRule" id="PRU00335"/>
    </source>
</evidence>
<dbReference type="InterPro" id="IPR009057">
    <property type="entry name" value="Homeodomain-like_sf"/>
</dbReference>
<feature type="domain" description="HTH tetR-type" evidence="5">
    <location>
        <begin position="9"/>
        <end position="69"/>
    </location>
</feature>
<dbReference type="HOGENOM" id="CLU_069356_28_2_12"/>
<dbReference type="Proteomes" id="UP000005737">
    <property type="component" value="Unassembled WGS sequence"/>
</dbReference>
<dbReference type="InterPro" id="IPR036271">
    <property type="entry name" value="Tet_transcr_reg_TetR-rel_C_sf"/>
</dbReference>
<dbReference type="STRING" id="183.GCA_002009735_03989"/>
<dbReference type="AlphaFoldDB" id="H2CGJ9"/>
<dbReference type="PRINTS" id="PR00455">
    <property type="entry name" value="HTHTETR"/>
</dbReference>
<reference evidence="6 7" key="1">
    <citation type="submission" date="2011-10" db="EMBL/GenBank/DDBJ databases">
        <title>The Improved High-Quality Draft genome of Leptonema illini DSM 21528.</title>
        <authorList>
            <consortium name="US DOE Joint Genome Institute (JGI-PGF)"/>
            <person name="Lucas S."/>
            <person name="Copeland A."/>
            <person name="Lapidus A."/>
            <person name="Glavina del Rio T."/>
            <person name="Dalin E."/>
            <person name="Tice H."/>
            <person name="Bruce D."/>
            <person name="Goodwin L."/>
            <person name="Pitluck S."/>
            <person name="Peters L."/>
            <person name="Mikhailova N."/>
            <person name="Held B."/>
            <person name="Kyrpides N."/>
            <person name="Mavromatis K."/>
            <person name="Ivanova N."/>
            <person name="Markowitz V."/>
            <person name="Cheng J.-F."/>
            <person name="Hugenholtz P."/>
            <person name="Woyke T."/>
            <person name="Wu D."/>
            <person name="Gronow S."/>
            <person name="Wellnitz S."/>
            <person name="Brambilla E.-M."/>
            <person name="Klenk H.-P."/>
            <person name="Eisen J.A."/>
        </authorList>
    </citation>
    <scope>NUCLEOTIDE SEQUENCE [LARGE SCALE GENOMIC DNA]</scope>
    <source>
        <strain evidence="6 7">DSM 21528</strain>
    </source>
</reference>
<evidence type="ECO:0000313" key="7">
    <source>
        <dbReference type="Proteomes" id="UP000005737"/>
    </source>
</evidence>
<dbReference type="SUPFAM" id="SSF46689">
    <property type="entry name" value="Homeodomain-like"/>
    <property type="match status" value="1"/>
</dbReference>
<sequence>MRYAEGHKDQTRKKILEVAGKKFRKDGVGAVGLATLMADAGLTNGAFYAHFKSKEDLLKNVVCSIFDESETSLQEIARVNGLESALRAYLSPQHRDNPSQGCPTAALVSEIARHPRATRTIYTKKIEEVLEQLASLLAEKDPATRKQTAIALYSLLVGAVQLARAVTDKELSDEIMDSALAGALSLIG</sequence>
<dbReference type="SUPFAM" id="SSF48498">
    <property type="entry name" value="Tetracyclin repressor-like, C-terminal domain"/>
    <property type="match status" value="1"/>
</dbReference>
<dbReference type="RefSeq" id="WP_002774158.1">
    <property type="nucleotide sequence ID" value="NZ_JH597773.1"/>
</dbReference>
<feature type="DNA-binding region" description="H-T-H motif" evidence="4">
    <location>
        <begin position="32"/>
        <end position="51"/>
    </location>
</feature>
<keyword evidence="2 4" id="KW-0238">DNA-binding</keyword>
<dbReference type="PROSITE" id="PS50977">
    <property type="entry name" value="HTH_TETR_2"/>
    <property type="match status" value="1"/>
</dbReference>